<sequence length="586" mass="66856">MRSIIIKGDVSFNANSQLLNSNIFKLLIGEIIEDSEKKKNSLMPFFDLFLVDTDVVDTLKKYDINAIIQLLLILTKNKIEEVDGSPYYCFPKLGNKKDLLVKFVENLFNLWRNKHRFIVKEDKFTHNRFERIFKQMVLVKTNSDLKSLVLSMYRQILINISDTRLKILRQLPGGAQVGFIVDTPNVKQKAKINAEWLYKMEHVWSFVFEPPVIFYTKSNKRRGLFKLKEKGILDKIKLNPQNWFVFPIHVCKKLIHVVVNKEYLALAAGLGNLFELASFEIVNNVKPDGIYILGMDKNFFEEDDDYNGVIYHEKDGTYVGIVGDDPSIDYFGYMKKVILTIHNLIVIDENRLPIHGALAEIKLRNGKKANVMIMGDSGAGKSETLDALNRLHKNVSEVNILIDDMGSLDILKTGEIVAYGTETGAFVRLDDLQPGYAYSAMDRSIFMNPNEINARIIVPYSNYSEIIKPTKIDYFFYANNYEKVKENEKAIEFFDSSESAYEIFSKGARMAKGTTSEKGLTYSYFANPFGAIQKKQQHDKTAKIYLKSMISSGVKVGQIKTQLGIAGFEKDGPYNAAQELLNLINN</sequence>
<dbReference type="Proteomes" id="UP000516361">
    <property type="component" value="Chromosome"/>
</dbReference>
<dbReference type="AlphaFoldDB" id="A0A7G1G6D0"/>
<proteinExistence type="predicted"/>
<protein>
    <submittedName>
        <fullName evidence="1">Uncharacterized protein</fullName>
    </submittedName>
</protein>
<dbReference type="RefSeq" id="WP_190614850.1">
    <property type="nucleotide sequence ID" value="NZ_AP018712.1"/>
</dbReference>
<dbReference type="InParanoid" id="A0A7G1G6D0"/>
<name>A0A7G1G6D0_9BACT</name>
<evidence type="ECO:0000313" key="1">
    <source>
        <dbReference type="EMBL" id="BBE31991.1"/>
    </source>
</evidence>
<gene>
    <name evidence="1" type="ORF">OSSY52_21320</name>
</gene>
<keyword evidence="2" id="KW-1185">Reference proteome</keyword>
<dbReference type="SUPFAM" id="SSF53795">
    <property type="entry name" value="PEP carboxykinase-like"/>
    <property type="match status" value="1"/>
</dbReference>
<evidence type="ECO:0000313" key="2">
    <source>
        <dbReference type="Proteomes" id="UP000516361"/>
    </source>
</evidence>
<dbReference type="EMBL" id="AP018712">
    <property type="protein sequence ID" value="BBE31991.1"/>
    <property type="molecule type" value="Genomic_DNA"/>
</dbReference>
<accession>A0A7G1G6D0</accession>
<reference evidence="1 2" key="1">
    <citation type="submission" date="2018-06" db="EMBL/GenBank/DDBJ databases">
        <title>Genome sequencing of Oceanotoga sp. sy52.</title>
        <authorList>
            <person name="Mori K."/>
        </authorList>
    </citation>
    <scope>NUCLEOTIDE SEQUENCE [LARGE SCALE GENOMIC DNA]</scope>
    <source>
        <strain evidence="2">sy52</strain>
    </source>
</reference>
<organism evidence="1 2">
    <name type="scientific">Tepiditoga spiralis</name>
    <dbReference type="NCBI Taxonomy" id="2108365"/>
    <lineage>
        <taxon>Bacteria</taxon>
        <taxon>Thermotogati</taxon>
        <taxon>Thermotogota</taxon>
        <taxon>Thermotogae</taxon>
        <taxon>Petrotogales</taxon>
        <taxon>Petrotogaceae</taxon>
        <taxon>Tepiditoga</taxon>
    </lineage>
</organism>
<dbReference type="KEGG" id="ocy:OSSY52_21320"/>